<dbReference type="GeneID" id="94429434"/>
<dbReference type="Proteomes" id="UP000221165">
    <property type="component" value="Unassembled WGS sequence"/>
</dbReference>
<proteinExistence type="predicted"/>
<dbReference type="AlphaFoldDB" id="A0A2C6KRM8"/>
<comment type="caution">
    <text evidence="1">The sequence shown here is derived from an EMBL/GenBank/DDBJ whole genome shotgun (WGS) entry which is preliminary data.</text>
</comment>
<dbReference type="EMBL" id="MIGC01003021">
    <property type="protein sequence ID" value="PHJ20107.1"/>
    <property type="molecule type" value="Genomic_DNA"/>
</dbReference>
<sequence>RYPSHHVCDAQRYVAGSVSPGASPHRHFYLVSQAHRHLSTNTLPCGGGGGTPSSS</sequence>
<dbReference type="RefSeq" id="XP_067921798.1">
    <property type="nucleotide sequence ID" value="XM_068066223.1"/>
</dbReference>
<gene>
    <name evidence="1" type="ORF">CSUI_006058</name>
</gene>
<feature type="non-terminal residue" evidence="1">
    <location>
        <position position="1"/>
    </location>
</feature>
<protein>
    <submittedName>
        <fullName evidence="1">Uncharacterized protein</fullName>
    </submittedName>
</protein>
<name>A0A2C6KRM8_9APIC</name>
<evidence type="ECO:0000313" key="1">
    <source>
        <dbReference type="EMBL" id="PHJ20107.1"/>
    </source>
</evidence>
<reference evidence="1 2" key="1">
    <citation type="journal article" date="2017" name="Int. J. Parasitol.">
        <title>The genome of the protozoan parasite Cystoisospora suis and a reverse vaccinology approach to identify vaccine candidates.</title>
        <authorList>
            <person name="Palmieri N."/>
            <person name="Shrestha A."/>
            <person name="Ruttkowski B."/>
            <person name="Beck T."/>
            <person name="Vogl C."/>
            <person name="Tomley F."/>
            <person name="Blake D.P."/>
            <person name="Joachim A."/>
        </authorList>
    </citation>
    <scope>NUCLEOTIDE SEQUENCE [LARGE SCALE GENOMIC DNA]</scope>
    <source>
        <strain evidence="1 2">Wien I</strain>
    </source>
</reference>
<organism evidence="1 2">
    <name type="scientific">Cystoisospora suis</name>
    <dbReference type="NCBI Taxonomy" id="483139"/>
    <lineage>
        <taxon>Eukaryota</taxon>
        <taxon>Sar</taxon>
        <taxon>Alveolata</taxon>
        <taxon>Apicomplexa</taxon>
        <taxon>Conoidasida</taxon>
        <taxon>Coccidia</taxon>
        <taxon>Eucoccidiorida</taxon>
        <taxon>Eimeriorina</taxon>
        <taxon>Sarcocystidae</taxon>
        <taxon>Cystoisospora</taxon>
    </lineage>
</organism>
<feature type="non-terminal residue" evidence="1">
    <location>
        <position position="55"/>
    </location>
</feature>
<accession>A0A2C6KRM8</accession>
<evidence type="ECO:0000313" key="2">
    <source>
        <dbReference type="Proteomes" id="UP000221165"/>
    </source>
</evidence>
<keyword evidence="2" id="KW-1185">Reference proteome</keyword>
<dbReference type="VEuPathDB" id="ToxoDB:CSUI_006058"/>